<proteinExistence type="predicted"/>
<comment type="caution">
    <text evidence="1">The sequence shown here is derived from an EMBL/GenBank/DDBJ whole genome shotgun (WGS) entry which is preliminary data.</text>
</comment>
<keyword evidence="2" id="KW-1185">Reference proteome</keyword>
<dbReference type="Proteomes" id="UP001241472">
    <property type="component" value="Unassembled WGS sequence"/>
</dbReference>
<name>A0ABT9Q3I8_9HYPH</name>
<reference evidence="1 2" key="1">
    <citation type="submission" date="2023-07" db="EMBL/GenBank/DDBJ databases">
        <title>Sorghum-associated microbial communities from plants grown in Nebraska, USA.</title>
        <authorList>
            <person name="Schachtman D."/>
        </authorList>
    </citation>
    <scope>NUCLEOTIDE SEQUENCE [LARGE SCALE GENOMIC DNA]</scope>
    <source>
        <strain evidence="1 2">DS1307</strain>
    </source>
</reference>
<evidence type="ECO:0000313" key="2">
    <source>
        <dbReference type="Proteomes" id="UP001241472"/>
    </source>
</evidence>
<dbReference type="EMBL" id="JAUSRF010000032">
    <property type="protein sequence ID" value="MDP9840649.1"/>
    <property type="molecule type" value="Genomic_DNA"/>
</dbReference>
<protein>
    <submittedName>
        <fullName evidence="1">Uncharacterized protein</fullName>
    </submittedName>
</protein>
<gene>
    <name evidence="1" type="ORF">J2T09_005437</name>
</gene>
<evidence type="ECO:0000313" key="1">
    <source>
        <dbReference type="EMBL" id="MDP9840649.1"/>
    </source>
</evidence>
<organism evidence="1 2">
    <name type="scientific">Neorhizobium huautlense</name>
    <dbReference type="NCBI Taxonomy" id="67774"/>
    <lineage>
        <taxon>Bacteria</taxon>
        <taxon>Pseudomonadati</taxon>
        <taxon>Pseudomonadota</taxon>
        <taxon>Alphaproteobacteria</taxon>
        <taxon>Hyphomicrobiales</taxon>
        <taxon>Rhizobiaceae</taxon>
        <taxon>Rhizobium/Agrobacterium group</taxon>
        <taxon>Neorhizobium</taxon>
    </lineage>
</organism>
<accession>A0ABT9Q3I8</accession>
<sequence length="91" mass="9761">MSSFGVRAHSPKGLSALGFFYRIACRLVVGQVGVRLQKTLTLISKLEGEGFQANADRHSQEALARAVAALVIPADVERLKRAALASEVRGQ</sequence>